<dbReference type="EMBL" id="CAVMJV010000002">
    <property type="protein sequence ID" value="CAK5014759.1"/>
    <property type="molecule type" value="Genomic_DNA"/>
</dbReference>
<name>A0ACB0XS84_MELEN</name>
<accession>A0ACB0XS84</accession>
<evidence type="ECO:0000313" key="2">
    <source>
        <dbReference type="Proteomes" id="UP001497535"/>
    </source>
</evidence>
<organism evidence="1 2">
    <name type="scientific">Meloidogyne enterolobii</name>
    <name type="common">Root-knot nematode worm</name>
    <name type="synonym">Meloidogyne mayaguensis</name>
    <dbReference type="NCBI Taxonomy" id="390850"/>
    <lineage>
        <taxon>Eukaryota</taxon>
        <taxon>Metazoa</taxon>
        <taxon>Ecdysozoa</taxon>
        <taxon>Nematoda</taxon>
        <taxon>Chromadorea</taxon>
        <taxon>Rhabditida</taxon>
        <taxon>Tylenchina</taxon>
        <taxon>Tylenchomorpha</taxon>
        <taxon>Tylenchoidea</taxon>
        <taxon>Meloidogynidae</taxon>
        <taxon>Meloidogyninae</taxon>
        <taxon>Meloidogyne</taxon>
    </lineage>
</organism>
<sequence>MFGGIGCWVGKGGWERRMLVGRRMLFGMDPSLPNSFPSKQGGEGQGILPFQTASFSPTLLGLGSGRRCWGGGENVGKRRLFGGIMEMGVEGGGEGGGTQKIEESLRNEDGGRSPIFILFYFIVYYLFSHHLLFYFFIVTITAVNKKIYFL</sequence>
<evidence type="ECO:0000313" key="1">
    <source>
        <dbReference type="EMBL" id="CAK5014759.1"/>
    </source>
</evidence>
<protein>
    <submittedName>
        <fullName evidence="1">Uncharacterized protein</fullName>
    </submittedName>
</protein>
<reference evidence="1" key="1">
    <citation type="submission" date="2023-11" db="EMBL/GenBank/DDBJ databases">
        <authorList>
            <person name="Poullet M."/>
        </authorList>
    </citation>
    <scope>NUCLEOTIDE SEQUENCE</scope>
    <source>
        <strain evidence="1">E1834</strain>
    </source>
</reference>
<dbReference type="Proteomes" id="UP001497535">
    <property type="component" value="Unassembled WGS sequence"/>
</dbReference>
<comment type="caution">
    <text evidence="1">The sequence shown here is derived from an EMBL/GenBank/DDBJ whole genome shotgun (WGS) entry which is preliminary data.</text>
</comment>
<proteinExistence type="predicted"/>
<keyword evidence="2" id="KW-1185">Reference proteome</keyword>
<gene>
    <name evidence="1" type="ORF">MENTE1834_LOCUS2807</name>
</gene>